<dbReference type="GeneID" id="78119598"/>
<accession>A0A3R8SRT9</accession>
<keyword evidence="2" id="KW-1185">Reference proteome</keyword>
<evidence type="ECO:0000313" key="2">
    <source>
        <dbReference type="Proteomes" id="UP000274327"/>
    </source>
</evidence>
<organism evidence="1 2">
    <name type="scientific">Brachybacterium paraconglomeratum</name>
    <dbReference type="NCBI Taxonomy" id="173362"/>
    <lineage>
        <taxon>Bacteria</taxon>
        <taxon>Bacillati</taxon>
        <taxon>Actinomycetota</taxon>
        <taxon>Actinomycetes</taxon>
        <taxon>Micrococcales</taxon>
        <taxon>Dermabacteraceae</taxon>
        <taxon>Brachybacterium</taxon>
    </lineage>
</organism>
<evidence type="ECO:0000313" key="1">
    <source>
        <dbReference type="EMBL" id="RRR20005.1"/>
    </source>
</evidence>
<comment type="caution">
    <text evidence="1">The sequence shown here is derived from an EMBL/GenBank/DDBJ whole genome shotgun (WGS) entry which is preliminary data.</text>
</comment>
<dbReference type="AlphaFoldDB" id="A0A3R8SRT9"/>
<reference evidence="1 2" key="1">
    <citation type="submission" date="2018-07" db="EMBL/GenBank/DDBJ databases">
        <title>Brachybacteriurn paraconglorneratum KCTC 9916.</title>
        <authorList>
            <person name="Li Y."/>
        </authorList>
    </citation>
    <scope>NUCLEOTIDE SEQUENCE [LARGE SCALE GENOMIC DNA]</scope>
    <source>
        <strain evidence="1 2">KCTC 9916</strain>
    </source>
</reference>
<name>A0A3R8SRT9_9MICO</name>
<protein>
    <submittedName>
        <fullName evidence="1">Uncharacterized protein</fullName>
    </submittedName>
</protein>
<sequence>MTRHRSVPELLTLQSLRLAGTADAERILLPTDLIEDLVRTAQASGQVETVEFGSSRSLVLTAAGHARLRELLADDLEAADAQETLRTVLEDFEQGINDEMVRVVSDWQRAAPSTAPPQELLDTLERLGSALQEVIAPLAARLPRFGRFPAQYGLALRRARDGDLRWIAGIGILSCHTVWAELHQDLLSTLGRERLPESRPEER</sequence>
<dbReference type="EMBL" id="QOCI01000001">
    <property type="protein sequence ID" value="RRR20005.1"/>
    <property type="molecule type" value="Genomic_DNA"/>
</dbReference>
<proteinExistence type="predicted"/>
<dbReference type="RefSeq" id="WP_126984447.1">
    <property type="nucleotide sequence ID" value="NZ_ML133851.1"/>
</dbReference>
<gene>
    <name evidence="1" type="ORF">DS079_00945</name>
</gene>
<dbReference type="Proteomes" id="UP000274327">
    <property type="component" value="Unassembled WGS sequence"/>
</dbReference>